<organism evidence="1 2">
    <name type="scientific">Elysia crispata</name>
    <name type="common">lettuce slug</name>
    <dbReference type="NCBI Taxonomy" id="231223"/>
    <lineage>
        <taxon>Eukaryota</taxon>
        <taxon>Metazoa</taxon>
        <taxon>Spiralia</taxon>
        <taxon>Lophotrochozoa</taxon>
        <taxon>Mollusca</taxon>
        <taxon>Gastropoda</taxon>
        <taxon>Heterobranchia</taxon>
        <taxon>Euthyneura</taxon>
        <taxon>Panpulmonata</taxon>
        <taxon>Sacoglossa</taxon>
        <taxon>Placobranchoidea</taxon>
        <taxon>Plakobranchidae</taxon>
        <taxon>Elysia</taxon>
    </lineage>
</organism>
<reference evidence="1" key="1">
    <citation type="journal article" date="2023" name="G3 (Bethesda)">
        <title>A reference genome for the long-term kleptoplast-retaining sea slug Elysia crispata morphotype clarki.</title>
        <authorList>
            <person name="Eastman K.E."/>
            <person name="Pendleton A.L."/>
            <person name="Shaikh M.A."/>
            <person name="Suttiyut T."/>
            <person name="Ogas R."/>
            <person name="Tomko P."/>
            <person name="Gavelis G."/>
            <person name="Widhalm J.R."/>
            <person name="Wisecaver J.H."/>
        </authorList>
    </citation>
    <scope>NUCLEOTIDE SEQUENCE</scope>
    <source>
        <strain evidence="1">ECLA1</strain>
    </source>
</reference>
<keyword evidence="2" id="KW-1185">Reference proteome</keyword>
<name>A0AAE1ECJ2_9GAST</name>
<sequence length="164" mass="18772">MNRTDEKSSVGEVAKGDIILISGFFPCAAHLSACFEGMKGYLIKFSLSPYAVLRWSAFKWNGESIARRLVSDILIKPDFRINKKPDIRRLNISKVLSGMSYARTLNNQRRTLTGDFPAFTHWHWQHSSGPRVAAFRASFCNTGLFKLSRYVFITYFRARFLVHG</sequence>
<accession>A0AAE1ECJ2</accession>
<evidence type="ECO:0000313" key="1">
    <source>
        <dbReference type="EMBL" id="KAK3802531.1"/>
    </source>
</evidence>
<dbReference type="AlphaFoldDB" id="A0AAE1ECJ2"/>
<protein>
    <submittedName>
        <fullName evidence="1">Uncharacterized protein</fullName>
    </submittedName>
</protein>
<gene>
    <name evidence="1" type="ORF">RRG08_033190</name>
</gene>
<dbReference type="Proteomes" id="UP001283361">
    <property type="component" value="Unassembled WGS sequence"/>
</dbReference>
<comment type="caution">
    <text evidence="1">The sequence shown here is derived from an EMBL/GenBank/DDBJ whole genome shotgun (WGS) entry which is preliminary data.</text>
</comment>
<proteinExistence type="predicted"/>
<evidence type="ECO:0000313" key="2">
    <source>
        <dbReference type="Proteomes" id="UP001283361"/>
    </source>
</evidence>
<dbReference type="EMBL" id="JAWDGP010000228">
    <property type="protein sequence ID" value="KAK3802531.1"/>
    <property type="molecule type" value="Genomic_DNA"/>
</dbReference>